<name>K9YRE5_DACS8</name>
<evidence type="ECO:0000256" key="1">
    <source>
        <dbReference type="SAM" id="Phobius"/>
    </source>
</evidence>
<organism evidence="2 3">
    <name type="scientific">Dactylococcopsis salina (strain PCC 8305)</name>
    <name type="common">Myxobactron salinum</name>
    <dbReference type="NCBI Taxonomy" id="13035"/>
    <lineage>
        <taxon>Bacteria</taxon>
        <taxon>Bacillati</taxon>
        <taxon>Cyanobacteriota</taxon>
        <taxon>Cyanophyceae</taxon>
        <taxon>Nodosilineales</taxon>
        <taxon>Cymatolegaceae</taxon>
        <taxon>Dactylococcopsis</taxon>
    </lineage>
</organism>
<proteinExistence type="predicted"/>
<dbReference type="Proteomes" id="UP000010482">
    <property type="component" value="Chromosome"/>
</dbReference>
<keyword evidence="1" id="KW-0472">Membrane</keyword>
<keyword evidence="1" id="KW-0812">Transmembrane</keyword>
<dbReference type="AlphaFoldDB" id="K9YRE5"/>
<feature type="transmembrane region" description="Helical" evidence="1">
    <location>
        <begin position="28"/>
        <end position="46"/>
    </location>
</feature>
<gene>
    <name evidence="2" type="ORF">Dacsa_0727</name>
</gene>
<dbReference type="eggNOG" id="COG2271">
    <property type="taxonomic scope" value="Bacteria"/>
</dbReference>
<keyword evidence="3" id="KW-1185">Reference proteome</keyword>
<dbReference type="KEGG" id="dsl:Dacsa_0727"/>
<accession>K9YRE5</accession>
<dbReference type="EMBL" id="CP003944">
    <property type="protein sequence ID" value="AFZ49484.1"/>
    <property type="molecule type" value="Genomic_DNA"/>
</dbReference>
<sequence length="48" mass="4991">MTSLVVGSAIGPSLLALFKDTFGSYQSGLYACSLMIPIAIGLTLLARE</sequence>
<keyword evidence="1" id="KW-1133">Transmembrane helix</keyword>
<evidence type="ECO:0000313" key="2">
    <source>
        <dbReference type="EMBL" id="AFZ49484.1"/>
    </source>
</evidence>
<evidence type="ECO:0000313" key="3">
    <source>
        <dbReference type="Proteomes" id="UP000010482"/>
    </source>
</evidence>
<dbReference type="RefSeq" id="WP_015228496.1">
    <property type="nucleotide sequence ID" value="NC_019780.1"/>
</dbReference>
<protein>
    <submittedName>
        <fullName evidence="2">Uncharacterized protein</fullName>
    </submittedName>
</protein>
<dbReference type="STRING" id="13035.Dacsa_0727"/>
<dbReference type="HOGENOM" id="CLU_3151936_0_0_3"/>
<reference evidence="2" key="1">
    <citation type="submission" date="2012-04" db="EMBL/GenBank/DDBJ databases">
        <title>Finished genome of Dactylococcopsis salina PCC 8305.</title>
        <authorList>
            <consortium name="US DOE Joint Genome Institute"/>
            <person name="Gugger M."/>
            <person name="Coursin T."/>
            <person name="Rippka R."/>
            <person name="Tandeau De Marsac N."/>
            <person name="Huntemann M."/>
            <person name="Wei C.-L."/>
            <person name="Han J."/>
            <person name="Detter J.C."/>
            <person name="Han C."/>
            <person name="Tapia R."/>
            <person name="Daligault H."/>
            <person name="Chen A."/>
            <person name="Krypides N."/>
            <person name="Mavromatis K."/>
            <person name="Markowitz V."/>
            <person name="Szeto E."/>
            <person name="Ivanova N."/>
            <person name="Ovchinnikova G."/>
            <person name="Pagani I."/>
            <person name="Pati A."/>
            <person name="Goodwin L."/>
            <person name="Peters L."/>
            <person name="Pitluck S."/>
            <person name="Woyke T."/>
            <person name="Kerfeld C."/>
        </authorList>
    </citation>
    <scope>NUCLEOTIDE SEQUENCE [LARGE SCALE GENOMIC DNA]</scope>
    <source>
        <strain evidence="2">PCC 8305</strain>
    </source>
</reference>